<proteinExistence type="predicted"/>
<keyword evidence="2" id="KW-1185">Reference proteome</keyword>
<gene>
    <name evidence="1" type="ORF">JYA62_02865</name>
</gene>
<name>A0ABS2ZWJ4_9VIBR</name>
<reference evidence="1 2" key="1">
    <citation type="submission" date="2021-02" db="EMBL/GenBank/DDBJ databases">
        <title>Draft Genome Sequences of 5 Vibrio neptunius Strains Isolated From of Bivalve Hatcheries.</title>
        <authorList>
            <person name="Galvis F."/>
            <person name="Barja J.L."/>
            <person name="Lemos M.L."/>
            <person name="Balado M."/>
        </authorList>
    </citation>
    <scope>NUCLEOTIDE SEQUENCE [LARGE SCALE GENOMIC DNA]</scope>
    <source>
        <strain evidence="1 2">PP-145.98</strain>
    </source>
</reference>
<dbReference type="Proteomes" id="UP000779070">
    <property type="component" value="Unassembled WGS sequence"/>
</dbReference>
<protein>
    <recommendedName>
        <fullName evidence="3">Type III secretion protein</fullName>
    </recommendedName>
</protein>
<evidence type="ECO:0000313" key="2">
    <source>
        <dbReference type="Proteomes" id="UP000779070"/>
    </source>
</evidence>
<evidence type="ECO:0008006" key="3">
    <source>
        <dbReference type="Google" id="ProtNLM"/>
    </source>
</evidence>
<evidence type="ECO:0000313" key="1">
    <source>
        <dbReference type="EMBL" id="MBN3576611.1"/>
    </source>
</evidence>
<comment type="caution">
    <text evidence="1">The sequence shown here is derived from an EMBL/GenBank/DDBJ whole genome shotgun (WGS) entry which is preliminary data.</text>
</comment>
<accession>A0ABS2ZWJ4</accession>
<dbReference type="RefSeq" id="WP_206368825.1">
    <property type="nucleotide sequence ID" value="NZ_CAWPTM010000101.1"/>
</dbReference>
<dbReference type="EMBL" id="JAFHLB010000002">
    <property type="protein sequence ID" value="MBN3576611.1"/>
    <property type="molecule type" value="Genomic_DNA"/>
</dbReference>
<sequence length="129" mass="15181">MIERLIAMGYLVTDNLQDDSQWQGQCASRRIRWLKSEHCVTIGIQIEPPSDRVWSIQASLVLAACEEGWECGLDHNNQEWVLWRYYPSDLDDQELVSSFKMQLALGRYLEQEMLKPTALSKPRIWRRKL</sequence>
<organism evidence="1 2">
    <name type="scientific">Vibrio neptunius</name>
    <dbReference type="NCBI Taxonomy" id="170651"/>
    <lineage>
        <taxon>Bacteria</taxon>
        <taxon>Pseudomonadati</taxon>
        <taxon>Pseudomonadota</taxon>
        <taxon>Gammaproteobacteria</taxon>
        <taxon>Vibrionales</taxon>
        <taxon>Vibrionaceae</taxon>
        <taxon>Vibrio</taxon>
    </lineage>
</organism>